<accession>A0ABZ1CEW3</accession>
<dbReference type="PRINTS" id="PR00813">
    <property type="entry name" value="BCTERIALGSPG"/>
</dbReference>
<keyword evidence="8" id="KW-1185">Reference proteome</keyword>
<dbReference type="Pfam" id="PF07963">
    <property type="entry name" value="N_methyl"/>
    <property type="match status" value="1"/>
</dbReference>
<organism evidence="7 8">
    <name type="scientific">Actomonas aquatica</name>
    <dbReference type="NCBI Taxonomy" id="2866162"/>
    <lineage>
        <taxon>Bacteria</taxon>
        <taxon>Pseudomonadati</taxon>
        <taxon>Verrucomicrobiota</taxon>
        <taxon>Opitutia</taxon>
        <taxon>Opitutales</taxon>
        <taxon>Opitutaceae</taxon>
        <taxon>Actomonas</taxon>
    </lineage>
</organism>
<dbReference type="InterPro" id="IPR012902">
    <property type="entry name" value="N_methyl_site"/>
</dbReference>
<keyword evidence="4 6" id="KW-1133">Transmembrane helix</keyword>
<dbReference type="EMBL" id="CP139781">
    <property type="protein sequence ID" value="WRQ89768.1"/>
    <property type="molecule type" value="Genomic_DNA"/>
</dbReference>
<dbReference type="Gene3D" id="3.30.700.10">
    <property type="entry name" value="Glycoprotein, Type 4 Pilin"/>
    <property type="match status" value="1"/>
</dbReference>
<dbReference type="SUPFAM" id="SSF54523">
    <property type="entry name" value="Pili subunits"/>
    <property type="match status" value="1"/>
</dbReference>
<name>A0ABZ1CEW3_9BACT</name>
<evidence type="ECO:0000313" key="8">
    <source>
        <dbReference type="Proteomes" id="UP000738431"/>
    </source>
</evidence>
<feature type="transmembrane region" description="Helical" evidence="6">
    <location>
        <begin position="20"/>
        <end position="41"/>
    </location>
</feature>
<dbReference type="InterPro" id="IPR000983">
    <property type="entry name" value="Bac_GSPG_pilin"/>
</dbReference>
<dbReference type="InterPro" id="IPR045584">
    <property type="entry name" value="Pilin-like"/>
</dbReference>
<evidence type="ECO:0000256" key="6">
    <source>
        <dbReference type="SAM" id="Phobius"/>
    </source>
</evidence>
<gene>
    <name evidence="7" type="ORF">K1X11_010155</name>
</gene>
<evidence type="ECO:0000313" key="7">
    <source>
        <dbReference type="EMBL" id="WRQ89768.1"/>
    </source>
</evidence>
<dbReference type="PROSITE" id="PS00409">
    <property type="entry name" value="PROKAR_NTER_METHYL"/>
    <property type="match status" value="1"/>
</dbReference>
<evidence type="ECO:0000256" key="4">
    <source>
        <dbReference type="ARBA" id="ARBA00022989"/>
    </source>
</evidence>
<dbReference type="NCBIfam" id="TIGR02532">
    <property type="entry name" value="IV_pilin_GFxxxE"/>
    <property type="match status" value="1"/>
</dbReference>
<evidence type="ECO:0000256" key="1">
    <source>
        <dbReference type="ARBA" id="ARBA00004167"/>
    </source>
</evidence>
<keyword evidence="2" id="KW-0488">Methylation</keyword>
<comment type="subcellular location">
    <subcellularLocation>
        <location evidence="1">Membrane</location>
        <topology evidence="1">Single-pass membrane protein</topology>
    </subcellularLocation>
</comment>
<proteinExistence type="predicted"/>
<keyword evidence="5 6" id="KW-0472">Membrane</keyword>
<evidence type="ECO:0000256" key="2">
    <source>
        <dbReference type="ARBA" id="ARBA00022481"/>
    </source>
</evidence>
<dbReference type="PANTHER" id="PTHR30093:SF44">
    <property type="entry name" value="TYPE II SECRETION SYSTEM CORE PROTEIN G"/>
    <property type="match status" value="1"/>
</dbReference>
<dbReference type="RefSeq" id="WP_221032226.1">
    <property type="nucleotide sequence ID" value="NZ_CP139781.1"/>
</dbReference>
<reference evidence="7 8" key="1">
    <citation type="submission" date="2021-08" db="EMBL/GenBank/DDBJ databases">
        <authorList>
            <person name="Zhang D."/>
            <person name="Zhang A."/>
            <person name="Wang L."/>
        </authorList>
    </citation>
    <scope>NUCLEOTIDE SEQUENCE [LARGE SCALE GENOMIC DNA]</scope>
    <source>
        <strain evidence="7 8">WL0086</strain>
    </source>
</reference>
<evidence type="ECO:0000256" key="5">
    <source>
        <dbReference type="ARBA" id="ARBA00023136"/>
    </source>
</evidence>
<reference evidence="7 8" key="2">
    <citation type="submission" date="2023-12" db="EMBL/GenBank/DDBJ databases">
        <title>Description of an unclassified Opitutus bacterium of Verrucomicrobiota.</title>
        <authorList>
            <person name="Zhang D.-F."/>
        </authorList>
    </citation>
    <scope>NUCLEOTIDE SEQUENCE [LARGE SCALE GENOMIC DNA]</scope>
    <source>
        <strain evidence="7 8">WL0086</strain>
    </source>
</reference>
<sequence>MPPFNSTRFAQPKLQRGFTLVEIMIVVVIIGLLAALAIPAFSRVKQKARINTFINDLRIGKDAFETYSLEVGAWPPDGISGIPPEMSEYMNLTRWAGTSSLGGNWDWDLDQFGYRAGLSILSPNVDDIVMTEVDKAIDDGDLTGGSFRRRDGGFIMILEF</sequence>
<dbReference type="PANTHER" id="PTHR30093">
    <property type="entry name" value="GENERAL SECRETION PATHWAY PROTEIN G"/>
    <property type="match status" value="1"/>
</dbReference>
<protein>
    <submittedName>
        <fullName evidence="7">Prepilin-type N-terminal cleavage/methylation domain-containing protein</fullName>
    </submittedName>
</protein>
<keyword evidence="3 6" id="KW-0812">Transmembrane</keyword>
<evidence type="ECO:0000256" key="3">
    <source>
        <dbReference type="ARBA" id="ARBA00022692"/>
    </source>
</evidence>
<dbReference type="Proteomes" id="UP000738431">
    <property type="component" value="Chromosome"/>
</dbReference>